<dbReference type="SMART" id="SM00028">
    <property type="entry name" value="TPR"/>
    <property type="match status" value="2"/>
</dbReference>
<feature type="repeat" description="TPR" evidence="1">
    <location>
        <begin position="95"/>
        <end position="128"/>
    </location>
</feature>
<evidence type="ECO:0000256" key="1">
    <source>
        <dbReference type="PROSITE-ProRule" id="PRU00339"/>
    </source>
</evidence>
<proteinExistence type="predicted"/>
<organism evidence="2 3">
    <name type="scientific">Salinibacter ruber (strain M8)</name>
    <dbReference type="NCBI Taxonomy" id="761659"/>
    <lineage>
        <taxon>Bacteria</taxon>
        <taxon>Pseudomonadati</taxon>
        <taxon>Rhodothermota</taxon>
        <taxon>Rhodothermia</taxon>
        <taxon>Rhodothermales</taxon>
        <taxon>Salinibacteraceae</taxon>
        <taxon>Salinibacter</taxon>
    </lineage>
</organism>
<name>D5H4S2_SALRM</name>
<evidence type="ECO:0000313" key="2">
    <source>
        <dbReference type="EMBL" id="CBH23027.1"/>
    </source>
</evidence>
<reference evidence="2 3" key="1">
    <citation type="journal article" date="2010" name="ISME J.">
        <title>Fine-scale evolution: genomic, phenotypic and ecological differentiation in two coexisting Salinibacter ruber strains.</title>
        <authorList>
            <person name="Pena A."/>
            <person name="Teeling H."/>
            <person name="Huerta-Cepas J."/>
            <person name="Santos F."/>
            <person name="Yarza P."/>
            <person name="Brito-Echeverria J."/>
            <person name="Lucio M."/>
            <person name="Schmitt-Kopplin P."/>
            <person name="Meseguer I."/>
            <person name="Schenowitz C."/>
            <person name="Dossat C."/>
            <person name="Barbe V."/>
            <person name="Dopazo J."/>
            <person name="Rossello-Mora R."/>
            <person name="Schuler M."/>
            <person name="Glockner F.O."/>
            <person name="Amann R."/>
            <person name="Gabaldon T."/>
            <person name="Anton J."/>
        </authorList>
    </citation>
    <scope>NUCLEOTIDE SEQUENCE [LARGE SCALE GENOMIC DNA]</scope>
    <source>
        <strain evidence="2 3">M8</strain>
    </source>
</reference>
<dbReference type="Pfam" id="PF14559">
    <property type="entry name" value="TPR_19"/>
    <property type="match status" value="1"/>
</dbReference>
<dbReference type="AlphaFoldDB" id="D5H4S2"/>
<dbReference type="PROSITE" id="PS50005">
    <property type="entry name" value="TPR"/>
    <property type="match status" value="2"/>
</dbReference>
<dbReference type="EMBL" id="FP565814">
    <property type="protein sequence ID" value="CBH23027.1"/>
    <property type="molecule type" value="Genomic_DNA"/>
</dbReference>
<dbReference type="InterPro" id="IPR019734">
    <property type="entry name" value="TPR_rpt"/>
</dbReference>
<keyword evidence="1" id="KW-0802">TPR repeat</keyword>
<reference evidence="3" key="2">
    <citation type="submission" date="2010-04" db="EMBL/GenBank/DDBJ databases">
        <title>Genome sequence of Salinibacter ruber M8.</title>
        <authorList>
            <consortium name="Genoscope"/>
        </authorList>
    </citation>
    <scope>NUCLEOTIDE SEQUENCE [LARGE SCALE GENOMIC DNA]</scope>
    <source>
        <strain evidence="3">M8</strain>
    </source>
</reference>
<dbReference type="Gene3D" id="1.25.40.10">
    <property type="entry name" value="Tetratricopeptide repeat domain"/>
    <property type="match status" value="1"/>
</dbReference>
<dbReference type="Proteomes" id="UP000000933">
    <property type="component" value="Chromosome"/>
</dbReference>
<evidence type="ECO:0000313" key="3">
    <source>
        <dbReference type="Proteomes" id="UP000000933"/>
    </source>
</evidence>
<sequence>MTSFPHASLFTPHSSRITPSLHLPVRLGNATFDTRHRTALTMSADRLEQLKTFHEEDPEDPFTRYALAQEHLKHDNASRALALFEELVETDPDYVGTYYHLGKLYERLDRTDDAIDTYAQGIEVAREEGTQKDLSELQDAKLKAEGVGFD</sequence>
<dbReference type="SUPFAM" id="SSF48452">
    <property type="entry name" value="TPR-like"/>
    <property type="match status" value="1"/>
</dbReference>
<dbReference type="InterPro" id="IPR011990">
    <property type="entry name" value="TPR-like_helical_dom_sf"/>
</dbReference>
<feature type="repeat" description="TPR" evidence="1">
    <location>
        <begin position="61"/>
        <end position="94"/>
    </location>
</feature>
<protein>
    <submittedName>
        <fullName evidence="2">Uncharacterized protein</fullName>
    </submittedName>
</protein>
<gene>
    <name evidence="2" type="ordered locus">SRM_00106</name>
</gene>
<dbReference type="PATRIC" id="fig|761659.10.peg.120"/>
<dbReference type="HOGENOM" id="CLU_146069_0_0_10"/>
<accession>D5H4S2</accession>
<dbReference type="KEGG" id="srm:SRM_00106"/>